<dbReference type="EMBL" id="QKYT01000542">
    <property type="protein sequence ID" value="RIA83775.1"/>
    <property type="molecule type" value="Genomic_DNA"/>
</dbReference>
<accession>A0A397SHZ4</accession>
<reference evidence="1 2" key="1">
    <citation type="submission" date="2018-06" db="EMBL/GenBank/DDBJ databases">
        <title>Comparative genomics reveals the genomic features of Rhizophagus irregularis, R. cerebriforme, R. diaphanum and Gigaspora rosea, and their symbiotic lifestyle signature.</title>
        <authorList>
            <person name="Morin E."/>
            <person name="San Clemente H."/>
            <person name="Chen E.C.H."/>
            <person name="De La Providencia I."/>
            <person name="Hainaut M."/>
            <person name="Kuo A."/>
            <person name="Kohler A."/>
            <person name="Murat C."/>
            <person name="Tang N."/>
            <person name="Roy S."/>
            <person name="Loubradou J."/>
            <person name="Henrissat B."/>
            <person name="Grigoriev I.V."/>
            <person name="Corradi N."/>
            <person name="Roux C."/>
            <person name="Martin F.M."/>
        </authorList>
    </citation>
    <scope>NUCLEOTIDE SEQUENCE [LARGE SCALE GENOMIC DNA]</scope>
    <source>
        <strain evidence="1 2">DAOM 227022</strain>
    </source>
</reference>
<evidence type="ECO:0000313" key="1">
    <source>
        <dbReference type="EMBL" id="RIA83775.1"/>
    </source>
</evidence>
<dbReference type="Gene3D" id="3.80.10.10">
    <property type="entry name" value="Ribonuclease Inhibitor"/>
    <property type="match status" value="1"/>
</dbReference>
<dbReference type="STRING" id="658196.A0A397SHZ4"/>
<dbReference type="InterPro" id="IPR032675">
    <property type="entry name" value="LRR_dom_sf"/>
</dbReference>
<dbReference type="PANTHER" id="PTHR38926">
    <property type="entry name" value="F-BOX DOMAIN CONTAINING PROTEIN, EXPRESSED"/>
    <property type="match status" value="1"/>
</dbReference>
<dbReference type="AlphaFoldDB" id="A0A397SHZ4"/>
<evidence type="ECO:0008006" key="3">
    <source>
        <dbReference type="Google" id="ProtNLM"/>
    </source>
</evidence>
<keyword evidence="2" id="KW-1185">Reference proteome</keyword>
<sequence>MPCQLPADCLNEIFECLDDKKTLHSCLLVNRLSCKISIRILWREICNIRTIAYEHIPKVSSSILSTLVACLSNESKEFLFNNGIFISTPTSKPPLFNYPEFCKVLSIDNICQIISDALKEIPITSLSIKYRNFLVINEVIKMFIAQISSLKKLTFYDDAYMIFSNEISYFSGAIDCLTDLSELHCSSGLPSEFFYHLSKICHNIHSLTIDMNYDNTENYELKELISLQNNLKDLKLLASYEGNWIDIIPTLTKHSNTLTKLHLDNDCVDNLPVSFIALFPNLQEIKFSYTSLLFGGFQFRDFEKLQNVTFPKLKYLTISYGCTKPEYVMKFLENNGKNLQEFYLEEVDRTLNSSIAKFCPNLKKLSVSFKYSELDTLRIIFNNCQYLESIKVKCGIYWLKEKEVLETIIKYSPKTFCKLKICHYSDSELLPEDLESFFISWRNRPSFTLINFKYRYIGLEENEGNMEIIKKYKNLGIIKRFETKNC</sequence>
<proteinExistence type="predicted"/>
<name>A0A397SHZ4_9GLOM</name>
<evidence type="ECO:0000313" key="2">
    <source>
        <dbReference type="Proteomes" id="UP000265703"/>
    </source>
</evidence>
<dbReference type="PANTHER" id="PTHR38926:SF5">
    <property type="entry name" value="F-BOX AND LEUCINE-RICH REPEAT PROTEIN 6"/>
    <property type="match status" value="1"/>
</dbReference>
<dbReference type="SUPFAM" id="SSF52047">
    <property type="entry name" value="RNI-like"/>
    <property type="match status" value="1"/>
</dbReference>
<organism evidence="1 2">
    <name type="scientific">Glomus cerebriforme</name>
    <dbReference type="NCBI Taxonomy" id="658196"/>
    <lineage>
        <taxon>Eukaryota</taxon>
        <taxon>Fungi</taxon>
        <taxon>Fungi incertae sedis</taxon>
        <taxon>Mucoromycota</taxon>
        <taxon>Glomeromycotina</taxon>
        <taxon>Glomeromycetes</taxon>
        <taxon>Glomerales</taxon>
        <taxon>Glomeraceae</taxon>
        <taxon>Glomus</taxon>
    </lineage>
</organism>
<protein>
    <recommendedName>
        <fullName evidence="3">F-box domain-containing protein</fullName>
    </recommendedName>
</protein>
<dbReference type="Proteomes" id="UP000265703">
    <property type="component" value="Unassembled WGS sequence"/>
</dbReference>
<comment type="caution">
    <text evidence="1">The sequence shown here is derived from an EMBL/GenBank/DDBJ whole genome shotgun (WGS) entry which is preliminary data.</text>
</comment>
<gene>
    <name evidence="1" type="ORF">C1645_809073</name>
</gene>